<dbReference type="EMBL" id="JAAGOA010000004">
    <property type="protein sequence ID" value="NED99982.1"/>
    <property type="molecule type" value="Genomic_DNA"/>
</dbReference>
<evidence type="ECO:0000313" key="10">
    <source>
        <dbReference type="Proteomes" id="UP000475214"/>
    </source>
</evidence>
<dbReference type="NCBIfam" id="NF009888">
    <property type="entry name" value="PRK13348.1"/>
    <property type="match status" value="1"/>
</dbReference>
<keyword evidence="2" id="KW-0678">Repressor</keyword>
<dbReference type="GO" id="GO:0003700">
    <property type="term" value="F:DNA-binding transcription factor activity"/>
    <property type="evidence" value="ECO:0007669"/>
    <property type="project" value="InterPro"/>
</dbReference>
<feature type="domain" description="HTH lysR-type" evidence="8">
    <location>
        <begin position="3"/>
        <end position="59"/>
    </location>
</feature>
<accession>A0A6L9S4Q3</accession>
<dbReference type="PANTHER" id="PTHR30579:SF2">
    <property type="entry name" value="HTH-TYPE TRANSCRIPTIONAL REGULATOR ARGP"/>
    <property type="match status" value="1"/>
</dbReference>
<evidence type="ECO:0000256" key="6">
    <source>
        <dbReference type="ARBA" id="ARBA00023163"/>
    </source>
</evidence>
<dbReference type="NCBIfam" id="NF002964">
    <property type="entry name" value="PRK03635.1"/>
    <property type="match status" value="1"/>
</dbReference>
<evidence type="ECO:0000256" key="5">
    <source>
        <dbReference type="ARBA" id="ARBA00023159"/>
    </source>
</evidence>
<dbReference type="Pfam" id="PF00126">
    <property type="entry name" value="HTH_1"/>
    <property type="match status" value="1"/>
</dbReference>
<evidence type="ECO:0000256" key="7">
    <source>
        <dbReference type="ARBA" id="ARBA00074218"/>
    </source>
</evidence>
<keyword evidence="4" id="KW-0238">DNA-binding</keyword>
<dbReference type="Gene3D" id="1.10.10.10">
    <property type="entry name" value="Winged helix-like DNA-binding domain superfamily/Winged helix DNA-binding domain"/>
    <property type="match status" value="1"/>
</dbReference>
<organism evidence="9 10">
    <name type="scientific">Phytoactinopolyspora halotolerans</name>
    <dbReference type="NCBI Taxonomy" id="1981512"/>
    <lineage>
        <taxon>Bacteria</taxon>
        <taxon>Bacillati</taxon>
        <taxon>Actinomycetota</taxon>
        <taxon>Actinomycetes</taxon>
        <taxon>Jiangellales</taxon>
        <taxon>Jiangellaceae</taxon>
        <taxon>Phytoactinopolyspora</taxon>
    </lineage>
</organism>
<gene>
    <name evidence="9" type="ORF">G1H10_07345</name>
</gene>
<dbReference type="InterPro" id="IPR005119">
    <property type="entry name" value="LysR_subst-bd"/>
</dbReference>
<proteinExistence type="inferred from homology"/>
<dbReference type="Pfam" id="PF03466">
    <property type="entry name" value="LysR_substrate"/>
    <property type="match status" value="1"/>
</dbReference>
<comment type="similarity">
    <text evidence="1">Belongs to the LysR transcriptional regulatory family.</text>
</comment>
<dbReference type="InterPro" id="IPR036388">
    <property type="entry name" value="WH-like_DNA-bd_sf"/>
</dbReference>
<dbReference type="SUPFAM" id="SSF53850">
    <property type="entry name" value="Periplasmic binding protein-like II"/>
    <property type="match status" value="1"/>
</dbReference>
<dbReference type="NCBIfam" id="TIGR03298">
    <property type="entry name" value="argP"/>
    <property type="match status" value="1"/>
</dbReference>
<evidence type="ECO:0000256" key="4">
    <source>
        <dbReference type="ARBA" id="ARBA00023125"/>
    </source>
</evidence>
<dbReference type="PROSITE" id="PS50931">
    <property type="entry name" value="HTH_LYSR"/>
    <property type="match status" value="1"/>
</dbReference>
<dbReference type="InterPro" id="IPR036390">
    <property type="entry name" value="WH_DNA-bd_sf"/>
</dbReference>
<name>A0A6L9S4Q3_9ACTN</name>
<keyword evidence="5" id="KW-0010">Activator</keyword>
<dbReference type="InterPro" id="IPR000847">
    <property type="entry name" value="LysR_HTH_N"/>
</dbReference>
<keyword evidence="6" id="KW-0804">Transcription</keyword>
<dbReference type="Proteomes" id="UP000475214">
    <property type="component" value="Unassembled WGS sequence"/>
</dbReference>
<dbReference type="GO" id="GO:0003677">
    <property type="term" value="F:DNA binding"/>
    <property type="evidence" value="ECO:0007669"/>
    <property type="project" value="UniProtKB-KW"/>
</dbReference>
<evidence type="ECO:0000256" key="3">
    <source>
        <dbReference type="ARBA" id="ARBA00023015"/>
    </source>
</evidence>
<dbReference type="PANTHER" id="PTHR30579">
    <property type="entry name" value="TRANSCRIPTIONAL REGULATOR"/>
    <property type="match status" value="1"/>
</dbReference>
<keyword evidence="3" id="KW-0805">Transcription regulation</keyword>
<keyword evidence="10" id="KW-1185">Reference proteome</keyword>
<dbReference type="FunFam" id="1.10.10.10:FF:000456">
    <property type="entry name" value="LysR family transcriptional regulator ArgP"/>
    <property type="match status" value="1"/>
</dbReference>
<dbReference type="Gene3D" id="3.40.190.290">
    <property type="match status" value="1"/>
</dbReference>
<dbReference type="InterPro" id="IPR017685">
    <property type="entry name" value="ArgP"/>
</dbReference>
<comment type="caution">
    <text evidence="9">The sequence shown here is derived from an EMBL/GenBank/DDBJ whole genome shotgun (WGS) entry which is preliminary data.</text>
</comment>
<dbReference type="InterPro" id="IPR050176">
    <property type="entry name" value="LTTR"/>
</dbReference>
<protein>
    <recommendedName>
        <fullName evidence="7">HTH-type transcriptional regulator LysG</fullName>
    </recommendedName>
</protein>
<evidence type="ECO:0000259" key="8">
    <source>
        <dbReference type="PROSITE" id="PS50931"/>
    </source>
</evidence>
<reference evidence="9 10" key="1">
    <citation type="submission" date="2020-02" db="EMBL/GenBank/DDBJ databases">
        <authorList>
            <person name="Li X.-J."/>
            <person name="Han X.-M."/>
        </authorList>
    </citation>
    <scope>NUCLEOTIDE SEQUENCE [LARGE SCALE GENOMIC DNA]</scope>
    <source>
        <strain evidence="9 10">CCTCC AB 2017055</strain>
    </source>
</reference>
<dbReference type="RefSeq" id="WP_163734913.1">
    <property type="nucleotide sequence ID" value="NZ_JAAGOA010000004.1"/>
</dbReference>
<evidence type="ECO:0000313" key="9">
    <source>
        <dbReference type="EMBL" id="NED99982.1"/>
    </source>
</evidence>
<dbReference type="SUPFAM" id="SSF46785">
    <property type="entry name" value="Winged helix' DNA-binding domain"/>
    <property type="match status" value="1"/>
</dbReference>
<sequence>MAIDLANLAAFAAVVDEGSFELAARRLHVTPSAVSQRVKALESRMGRILVRRTRPCRPTDAGEVLVRLAGQIALLEDEAVAEVAGEIPGDADDAGRDDGALAGRRPLRMPVAVNADSLATWFLPALATLAERHWVSFDIRQEDQDHSVALLRDGSVMAAVTAEARAVQGCRVEELGAMRYVAVASPAFRRRYFEREERPGAGLAGGFESAPMLVFNRKDALQERFATMVCGRRVDPPRTYLPSSRGFADAARLGLAWGMVPEQMAAQALAAGELVEIVEGRWLDVPLFWQRWRLESQGLAALTAAVRAAAASALYRS</sequence>
<evidence type="ECO:0000256" key="2">
    <source>
        <dbReference type="ARBA" id="ARBA00022491"/>
    </source>
</evidence>
<evidence type="ECO:0000256" key="1">
    <source>
        <dbReference type="ARBA" id="ARBA00009437"/>
    </source>
</evidence>
<dbReference type="AlphaFoldDB" id="A0A6L9S4Q3"/>